<evidence type="ECO:0000256" key="15">
    <source>
        <dbReference type="ARBA" id="ARBA00023136"/>
    </source>
</evidence>
<proteinExistence type="inferred from homology"/>
<comment type="caution">
    <text evidence="20">The sequence shown here is derived from an EMBL/GenBank/DDBJ whole genome shotgun (WGS) entry which is preliminary data.</text>
</comment>
<evidence type="ECO:0000256" key="8">
    <source>
        <dbReference type="ARBA" id="ARBA00022475"/>
    </source>
</evidence>
<comment type="pathway">
    <text evidence="3 18">Phospholipid metabolism; CDP-diacylglycerol biosynthesis; CDP-diacylglycerol from sn-glycerol 3-phosphate: step 3/3.</text>
</comment>
<dbReference type="RefSeq" id="WP_126756757.1">
    <property type="nucleotide sequence ID" value="NZ_PIPQ01000001.1"/>
</dbReference>
<reference evidence="20 21" key="1">
    <citation type="journal article" date="2011" name="Front. Microbiol.">
        <title>Genomic signatures of strain selection and enhancement in Bacillus atrophaeus var. globigii, a historical biowarfare simulant.</title>
        <authorList>
            <person name="Gibbons H.S."/>
            <person name="Broomall S.M."/>
            <person name="McNew L.A."/>
            <person name="Daligault H."/>
            <person name="Chapman C."/>
            <person name="Bruce D."/>
            <person name="Karavis M."/>
            <person name="Krepps M."/>
            <person name="McGregor P.A."/>
            <person name="Hong C."/>
            <person name="Park K.H."/>
            <person name="Akmal A."/>
            <person name="Feldman A."/>
            <person name="Lin J.S."/>
            <person name="Chang W.E."/>
            <person name="Higgs B.W."/>
            <person name="Demirev P."/>
            <person name="Lindquist J."/>
            <person name="Liem A."/>
            <person name="Fochler E."/>
            <person name="Read T.D."/>
            <person name="Tapia R."/>
            <person name="Johnson S."/>
            <person name="Bishop-Lilly K.A."/>
            <person name="Detter C."/>
            <person name="Han C."/>
            <person name="Sozhamannan S."/>
            <person name="Rosenzweig C.N."/>
            <person name="Skowronski E.W."/>
        </authorList>
    </citation>
    <scope>NUCLEOTIDE SEQUENCE [LARGE SCALE GENOMIC DNA]</scope>
    <source>
        <strain evidence="20 21">AIT1</strain>
    </source>
</reference>
<keyword evidence="16" id="KW-0594">Phospholipid biosynthesis</keyword>
<gene>
    <name evidence="20" type="ORF">CWE15_04055</name>
</gene>
<evidence type="ECO:0000256" key="18">
    <source>
        <dbReference type="RuleBase" id="RU003938"/>
    </source>
</evidence>
<dbReference type="Pfam" id="PF01148">
    <property type="entry name" value="CTP_transf_1"/>
    <property type="match status" value="1"/>
</dbReference>
<evidence type="ECO:0000256" key="16">
    <source>
        <dbReference type="ARBA" id="ARBA00023209"/>
    </source>
</evidence>
<keyword evidence="10 18" id="KW-0808">Transferase</keyword>
<keyword evidence="15 19" id="KW-0472">Membrane</keyword>
<name>A0A432XAB2_9GAMM</name>
<feature type="transmembrane region" description="Helical" evidence="19">
    <location>
        <begin position="195"/>
        <end position="214"/>
    </location>
</feature>
<evidence type="ECO:0000313" key="21">
    <source>
        <dbReference type="Proteomes" id="UP000286976"/>
    </source>
</evidence>
<dbReference type="GO" id="GO:0005886">
    <property type="term" value="C:plasma membrane"/>
    <property type="evidence" value="ECO:0007669"/>
    <property type="project" value="UniProtKB-SubCell"/>
</dbReference>
<evidence type="ECO:0000256" key="13">
    <source>
        <dbReference type="ARBA" id="ARBA00022989"/>
    </source>
</evidence>
<comment type="subcellular location">
    <subcellularLocation>
        <location evidence="2">Cell membrane</location>
        <topology evidence="2">Multi-pass membrane protein</topology>
    </subcellularLocation>
</comment>
<comment type="catalytic activity">
    <reaction evidence="1 18">
        <text>a 1,2-diacyl-sn-glycero-3-phosphate + CTP + H(+) = a CDP-1,2-diacyl-sn-glycerol + diphosphate</text>
        <dbReference type="Rhea" id="RHEA:16229"/>
        <dbReference type="ChEBI" id="CHEBI:15378"/>
        <dbReference type="ChEBI" id="CHEBI:33019"/>
        <dbReference type="ChEBI" id="CHEBI:37563"/>
        <dbReference type="ChEBI" id="CHEBI:58332"/>
        <dbReference type="ChEBI" id="CHEBI:58608"/>
        <dbReference type="EC" id="2.7.7.41"/>
    </reaction>
</comment>
<protein>
    <recommendedName>
        <fullName evidence="7 18">Phosphatidate cytidylyltransferase</fullName>
        <ecNumber evidence="6 18">2.7.7.41</ecNumber>
    </recommendedName>
</protein>
<feature type="transmembrane region" description="Helical" evidence="19">
    <location>
        <begin position="56"/>
        <end position="75"/>
    </location>
</feature>
<dbReference type="EMBL" id="PIPQ01000001">
    <property type="protein sequence ID" value="RUO44355.1"/>
    <property type="molecule type" value="Genomic_DNA"/>
</dbReference>
<feature type="transmembrane region" description="Helical" evidence="19">
    <location>
        <begin position="220"/>
        <end position="237"/>
    </location>
</feature>
<evidence type="ECO:0000256" key="7">
    <source>
        <dbReference type="ARBA" id="ARBA00019373"/>
    </source>
</evidence>
<evidence type="ECO:0000256" key="11">
    <source>
        <dbReference type="ARBA" id="ARBA00022692"/>
    </source>
</evidence>
<keyword evidence="12 18" id="KW-0548">Nucleotidyltransferase</keyword>
<dbReference type="PANTHER" id="PTHR46382:SF1">
    <property type="entry name" value="PHOSPHATIDATE CYTIDYLYLTRANSFERASE"/>
    <property type="match status" value="1"/>
</dbReference>
<feature type="transmembrane region" description="Helical" evidence="19">
    <location>
        <begin position="87"/>
        <end position="109"/>
    </location>
</feature>
<sequence>MLKTRLATASVLIPLALGAIFLLPLNWFAWVTLIVLTMAAWEWSPIMGFHKTSGRLLYCAVVAGLIGLILYLTPVEQIWQGGRLAAAYLYPVMAAGVWWAISLVLVSNYPRSHCVWIKSRGYVALIGILMLVPAWAALMSLRAIAFELNTYYGSWMVLFIFALVWAADVGAYFSGKRFGKRKLMPEVSPNKTKEGFLGGMLLAFLVMLGVAFYVDIPTHNMSAFFIVSLLTVVFSAVGDLNESMFKRCAGVKDSGSLLPGHGGLLDRIDSLTSALPVFLLGYLWLLHTPV</sequence>
<keyword evidence="11 18" id="KW-0812">Transmembrane</keyword>
<dbReference type="EC" id="2.7.7.41" evidence="6 18"/>
<evidence type="ECO:0000256" key="1">
    <source>
        <dbReference type="ARBA" id="ARBA00001698"/>
    </source>
</evidence>
<dbReference type="GO" id="GO:0004605">
    <property type="term" value="F:phosphatidate cytidylyltransferase activity"/>
    <property type="evidence" value="ECO:0007669"/>
    <property type="project" value="UniProtKB-EC"/>
</dbReference>
<evidence type="ECO:0000256" key="5">
    <source>
        <dbReference type="ARBA" id="ARBA00010185"/>
    </source>
</evidence>
<dbReference type="Proteomes" id="UP000286976">
    <property type="component" value="Unassembled WGS sequence"/>
</dbReference>
<evidence type="ECO:0000256" key="6">
    <source>
        <dbReference type="ARBA" id="ARBA00012487"/>
    </source>
</evidence>
<organism evidence="20 21">
    <name type="scientific">Aliidiomarina taiwanensis</name>
    <dbReference type="NCBI Taxonomy" id="946228"/>
    <lineage>
        <taxon>Bacteria</taxon>
        <taxon>Pseudomonadati</taxon>
        <taxon>Pseudomonadota</taxon>
        <taxon>Gammaproteobacteria</taxon>
        <taxon>Alteromonadales</taxon>
        <taxon>Idiomarinaceae</taxon>
        <taxon>Aliidiomarina</taxon>
    </lineage>
</organism>
<evidence type="ECO:0000256" key="19">
    <source>
        <dbReference type="SAM" id="Phobius"/>
    </source>
</evidence>
<evidence type="ECO:0000256" key="9">
    <source>
        <dbReference type="ARBA" id="ARBA00022516"/>
    </source>
</evidence>
<feature type="transmembrane region" description="Helical" evidence="19">
    <location>
        <begin position="121"/>
        <end position="145"/>
    </location>
</feature>
<dbReference type="InterPro" id="IPR000374">
    <property type="entry name" value="PC_trans"/>
</dbReference>
<evidence type="ECO:0000256" key="4">
    <source>
        <dbReference type="ARBA" id="ARBA00005189"/>
    </source>
</evidence>
<comment type="pathway">
    <text evidence="4">Lipid metabolism.</text>
</comment>
<evidence type="ECO:0000256" key="10">
    <source>
        <dbReference type="ARBA" id="ARBA00022679"/>
    </source>
</evidence>
<feature type="transmembrane region" description="Helical" evidence="19">
    <location>
        <begin position="151"/>
        <end position="174"/>
    </location>
</feature>
<evidence type="ECO:0000256" key="14">
    <source>
        <dbReference type="ARBA" id="ARBA00023098"/>
    </source>
</evidence>
<evidence type="ECO:0000256" key="12">
    <source>
        <dbReference type="ARBA" id="ARBA00022695"/>
    </source>
</evidence>
<comment type="similarity">
    <text evidence="5 18">Belongs to the CDS family.</text>
</comment>
<keyword evidence="17" id="KW-1208">Phospholipid metabolism</keyword>
<keyword evidence="21" id="KW-1185">Reference proteome</keyword>
<keyword evidence="9" id="KW-0444">Lipid biosynthesis</keyword>
<keyword evidence="13 19" id="KW-1133">Transmembrane helix</keyword>
<dbReference type="UniPathway" id="UPA00557">
    <property type="reaction ID" value="UER00614"/>
</dbReference>
<evidence type="ECO:0000313" key="20">
    <source>
        <dbReference type="EMBL" id="RUO44355.1"/>
    </source>
</evidence>
<evidence type="ECO:0000256" key="3">
    <source>
        <dbReference type="ARBA" id="ARBA00005119"/>
    </source>
</evidence>
<keyword evidence="14" id="KW-0443">Lipid metabolism</keyword>
<dbReference type="PANTHER" id="PTHR46382">
    <property type="entry name" value="PHOSPHATIDATE CYTIDYLYLTRANSFERASE"/>
    <property type="match status" value="1"/>
</dbReference>
<dbReference type="GO" id="GO:0016024">
    <property type="term" value="P:CDP-diacylglycerol biosynthetic process"/>
    <property type="evidence" value="ECO:0007669"/>
    <property type="project" value="UniProtKB-UniPathway"/>
</dbReference>
<keyword evidence="8" id="KW-1003">Cell membrane</keyword>
<dbReference type="AlphaFoldDB" id="A0A432XAB2"/>
<accession>A0A432XAB2</accession>
<evidence type="ECO:0000256" key="2">
    <source>
        <dbReference type="ARBA" id="ARBA00004651"/>
    </source>
</evidence>
<dbReference type="PROSITE" id="PS01315">
    <property type="entry name" value="CDS"/>
    <property type="match status" value="1"/>
</dbReference>
<evidence type="ECO:0000256" key="17">
    <source>
        <dbReference type="ARBA" id="ARBA00023264"/>
    </source>
</evidence>
<dbReference type="OrthoDB" id="9799199at2"/>